<feature type="coiled-coil region" evidence="1">
    <location>
        <begin position="7"/>
        <end position="79"/>
    </location>
</feature>
<reference evidence="3" key="1">
    <citation type="journal article" date="2023" name="Science">
        <title>Elucidation of the pathway for biosynthesis of saponin adjuvants from the soapbark tree.</title>
        <authorList>
            <person name="Reed J."/>
            <person name="Orme A."/>
            <person name="El-Demerdash A."/>
            <person name="Owen C."/>
            <person name="Martin L.B.B."/>
            <person name="Misra R.C."/>
            <person name="Kikuchi S."/>
            <person name="Rejzek M."/>
            <person name="Martin A.C."/>
            <person name="Harkess A."/>
            <person name="Leebens-Mack J."/>
            <person name="Louveau T."/>
            <person name="Stephenson M.J."/>
            <person name="Osbourn A."/>
        </authorList>
    </citation>
    <scope>NUCLEOTIDE SEQUENCE</scope>
    <source>
        <strain evidence="3">S10</strain>
    </source>
</reference>
<proteinExistence type="predicted"/>
<feature type="region of interest" description="Disordered" evidence="2">
    <location>
        <begin position="576"/>
        <end position="595"/>
    </location>
</feature>
<dbReference type="Proteomes" id="UP001163823">
    <property type="component" value="Chromosome 5"/>
</dbReference>
<dbReference type="KEGG" id="qsa:O6P43_011829"/>
<comment type="caution">
    <text evidence="3">The sequence shown here is derived from an EMBL/GenBank/DDBJ whole genome shotgun (WGS) entry which is preliminary data.</text>
</comment>
<protein>
    <submittedName>
        <fullName evidence="3">Myosin heavy chain-like protein</fullName>
    </submittedName>
</protein>
<dbReference type="PANTHER" id="PTHR35712">
    <property type="entry name" value="MYOSIN HEAVY CHAIN-LIKE PROTEIN"/>
    <property type="match status" value="1"/>
</dbReference>
<organism evidence="3 4">
    <name type="scientific">Quillaja saponaria</name>
    <name type="common">Soap bark tree</name>
    <dbReference type="NCBI Taxonomy" id="32244"/>
    <lineage>
        <taxon>Eukaryota</taxon>
        <taxon>Viridiplantae</taxon>
        <taxon>Streptophyta</taxon>
        <taxon>Embryophyta</taxon>
        <taxon>Tracheophyta</taxon>
        <taxon>Spermatophyta</taxon>
        <taxon>Magnoliopsida</taxon>
        <taxon>eudicotyledons</taxon>
        <taxon>Gunneridae</taxon>
        <taxon>Pentapetalae</taxon>
        <taxon>rosids</taxon>
        <taxon>fabids</taxon>
        <taxon>Fabales</taxon>
        <taxon>Quillajaceae</taxon>
        <taxon>Quillaja</taxon>
    </lineage>
</organism>
<feature type="coiled-coil region" evidence="1">
    <location>
        <begin position="385"/>
        <end position="419"/>
    </location>
</feature>
<keyword evidence="1" id="KW-0175">Coiled coil</keyword>
<evidence type="ECO:0000313" key="3">
    <source>
        <dbReference type="EMBL" id="KAJ7967588.1"/>
    </source>
</evidence>
<dbReference type="EMBL" id="JARAOO010000005">
    <property type="protein sequence ID" value="KAJ7967588.1"/>
    <property type="molecule type" value="Genomic_DNA"/>
</dbReference>
<evidence type="ECO:0000313" key="4">
    <source>
        <dbReference type="Proteomes" id="UP001163823"/>
    </source>
</evidence>
<accession>A0AAD7PTR0</accession>
<sequence length="628" mass="71412">MDVSTSNESLMARIQLLEHERDELHKDIEQLCMQQAGPGYLAVATRMHFQRTAGLEQEIENLKKNLAACTRDNLNFQEELAEAYRIKSQLADLHSTEVAKNMDAEKQIKFFQGCVASAFAERDNSIMEAEKAKEKEEIMSQKLSDMQKRAEELTSDCLELKKLNDQLRVDLAKQEESNKTFKLVISKFYEIKQHSPLGFEDTSWDDKYASLLDDPDEMWSFNDTSTSEYINALEEELQMVRNSVDYLQNKLRVGLDIENHYKKRIIELEKKQILTDKVIKNGIVELKYYHFQHKAHILNSLMREDPVSNHLHSELLECEDQDVDISARSKPDTVYKRQDPSLLDVEDDRKGDAYEALAQALQEKVATSLLLSQQEERHSLETNVSSALQTEVEELQRNLQQVANEKVKALMELAQLKQEHCLLLENLGQQKKQGKFADIGKSKLATHEQDGKLRNLLKKTYLRRWIGSIDVNGKETDDPTIEGKFFCRRSNSMDFARMKIENATLKESVESLEHLTSSVHKLRLFLLQAKESVAREGTTNTSISEVLDDSISEAKILKTALGSSLPISRSAMADIDSNSQNAGNEPGDVDKDCSNEKIDSVSAAGFEMVELLLLAAQMLKDKENQGGS</sequence>
<gene>
    <name evidence="3" type="ORF">O6P43_011829</name>
</gene>
<name>A0AAD7PTR0_QUISA</name>
<dbReference type="PANTHER" id="PTHR35712:SF1">
    <property type="entry name" value="MYOSIN HEAVY CHAIN-LIKE PROTEIN"/>
    <property type="match status" value="1"/>
</dbReference>
<keyword evidence="4" id="KW-1185">Reference proteome</keyword>
<evidence type="ECO:0000256" key="2">
    <source>
        <dbReference type="SAM" id="MobiDB-lite"/>
    </source>
</evidence>
<evidence type="ECO:0000256" key="1">
    <source>
        <dbReference type="SAM" id="Coils"/>
    </source>
</evidence>
<dbReference type="AlphaFoldDB" id="A0AAD7PTR0"/>
<feature type="coiled-coil region" evidence="1">
    <location>
        <begin position="117"/>
        <end position="177"/>
    </location>
</feature>